<dbReference type="InterPro" id="IPR013783">
    <property type="entry name" value="Ig-like_fold"/>
</dbReference>
<organism evidence="2 3">
    <name type="scientific">Pseudobacteriovorax antillogorgiicola</name>
    <dbReference type="NCBI Taxonomy" id="1513793"/>
    <lineage>
        <taxon>Bacteria</taxon>
        <taxon>Pseudomonadati</taxon>
        <taxon>Bdellovibrionota</taxon>
        <taxon>Oligoflexia</taxon>
        <taxon>Oligoflexales</taxon>
        <taxon>Pseudobacteriovoracaceae</taxon>
        <taxon>Pseudobacteriovorax</taxon>
    </lineage>
</organism>
<dbReference type="STRING" id="1513793.SAMN06296036_13350"/>
<dbReference type="Proteomes" id="UP000192907">
    <property type="component" value="Unassembled WGS sequence"/>
</dbReference>
<protein>
    <recommendedName>
        <fullName evidence="4">DUF1573 domain-containing protein</fullName>
    </recommendedName>
</protein>
<dbReference type="Pfam" id="PF07610">
    <property type="entry name" value="DUF1573"/>
    <property type="match status" value="1"/>
</dbReference>
<evidence type="ECO:0000313" key="2">
    <source>
        <dbReference type="EMBL" id="SMF79284.1"/>
    </source>
</evidence>
<accession>A0A1Y6CNA1</accession>
<evidence type="ECO:0000313" key="3">
    <source>
        <dbReference type="Proteomes" id="UP000192907"/>
    </source>
</evidence>
<feature type="chain" id="PRO_5012509211" description="DUF1573 domain-containing protein" evidence="1">
    <location>
        <begin position="25"/>
        <end position="346"/>
    </location>
</feature>
<dbReference type="InterPro" id="IPR011467">
    <property type="entry name" value="DUF1573"/>
</dbReference>
<dbReference type="PANTHER" id="PTHR37833">
    <property type="entry name" value="LIPOPROTEIN-RELATED"/>
    <property type="match status" value="1"/>
</dbReference>
<dbReference type="RefSeq" id="WP_132325479.1">
    <property type="nucleotide sequence ID" value="NZ_FWZT01000033.1"/>
</dbReference>
<proteinExistence type="predicted"/>
<dbReference type="Gene3D" id="2.60.40.10">
    <property type="entry name" value="Immunoglobulins"/>
    <property type="match status" value="1"/>
</dbReference>
<feature type="signal peptide" evidence="1">
    <location>
        <begin position="1"/>
        <end position="24"/>
    </location>
</feature>
<keyword evidence="1" id="KW-0732">Signal</keyword>
<reference evidence="3" key="1">
    <citation type="submission" date="2017-04" db="EMBL/GenBank/DDBJ databases">
        <authorList>
            <person name="Varghese N."/>
            <person name="Submissions S."/>
        </authorList>
    </citation>
    <scope>NUCLEOTIDE SEQUENCE [LARGE SCALE GENOMIC DNA]</scope>
    <source>
        <strain evidence="3">RKEM611</strain>
    </source>
</reference>
<evidence type="ECO:0000256" key="1">
    <source>
        <dbReference type="SAM" id="SignalP"/>
    </source>
</evidence>
<sequence length="346" mass="38717">MFKKLWMLCSLLECLIVVSPIALGVQRDIVSEISKKPGKIRFTGRLKDFGSVHRGQKLSHDFTFKNVGDGELVIQGVHASCGCTATEIDPGRVYQPGELGHLRVVFDTADFSGPVSKNLTIMSNDRRNSIRVLTVKAVVQNSLRVEPPLVDLKDIASDIVVHRRVEIDSIHGKPLEIKGSLHDPSFDVQVAALSEKKWAVDIYIRPQEPGILKDIIVLQTDLEHLPELTIPVVARVEGKIIHEPQYIEFGAVGDNRTKTKELKLAGNQYFRILDTAVAMEINGKAVNSQDYLTLDLKGDASDRHKMTIELHNRDHLVGAVHGDIEVFTDHPNHKTIRLDFFAFFQE</sequence>
<dbReference type="OrthoDB" id="5506770at2"/>
<keyword evidence="3" id="KW-1185">Reference proteome</keyword>
<dbReference type="AlphaFoldDB" id="A0A1Y6CNA1"/>
<evidence type="ECO:0008006" key="4">
    <source>
        <dbReference type="Google" id="ProtNLM"/>
    </source>
</evidence>
<name>A0A1Y6CNA1_9BACT</name>
<gene>
    <name evidence="2" type="ORF">SAMN06296036_13350</name>
</gene>
<dbReference type="PANTHER" id="PTHR37833:SF1">
    <property type="entry name" value="SIGNAL PEPTIDE PROTEIN"/>
    <property type="match status" value="1"/>
</dbReference>
<dbReference type="EMBL" id="FWZT01000033">
    <property type="protein sequence ID" value="SMF79284.1"/>
    <property type="molecule type" value="Genomic_DNA"/>
</dbReference>